<dbReference type="PANTHER" id="PTHR24320:SF236">
    <property type="entry name" value="SHORT-CHAIN DEHYDROGENASE-RELATED"/>
    <property type="match status" value="1"/>
</dbReference>
<keyword evidence="3" id="KW-0560">Oxidoreductase</keyword>
<comment type="similarity">
    <text evidence="1">Belongs to the short-chain dehydrogenases/reductases (SDR) family.</text>
</comment>
<organism evidence="4 5">
    <name type="scientific">Gymnopus androsaceus JB14</name>
    <dbReference type="NCBI Taxonomy" id="1447944"/>
    <lineage>
        <taxon>Eukaryota</taxon>
        <taxon>Fungi</taxon>
        <taxon>Dikarya</taxon>
        <taxon>Basidiomycota</taxon>
        <taxon>Agaricomycotina</taxon>
        <taxon>Agaricomycetes</taxon>
        <taxon>Agaricomycetidae</taxon>
        <taxon>Agaricales</taxon>
        <taxon>Marasmiineae</taxon>
        <taxon>Omphalotaceae</taxon>
        <taxon>Gymnopus</taxon>
    </lineage>
</organism>
<feature type="non-terminal residue" evidence="4">
    <location>
        <position position="1"/>
    </location>
</feature>
<keyword evidence="5" id="KW-1185">Reference proteome</keyword>
<evidence type="ECO:0000313" key="5">
    <source>
        <dbReference type="Proteomes" id="UP000799118"/>
    </source>
</evidence>
<protein>
    <submittedName>
        <fullName evidence="4">NAD(P)-binding protein</fullName>
    </submittedName>
</protein>
<dbReference type="InterPro" id="IPR036291">
    <property type="entry name" value="NAD(P)-bd_dom_sf"/>
</dbReference>
<dbReference type="GO" id="GO:0016491">
    <property type="term" value="F:oxidoreductase activity"/>
    <property type="evidence" value="ECO:0007669"/>
    <property type="project" value="UniProtKB-KW"/>
</dbReference>
<accession>A0A6A4HF65</accession>
<dbReference type="EMBL" id="ML769514">
    <property type="protein sequence ID" value="KAE9396373.1"/>
    <property type="molecule type" value="Genomic_DNA"/>
</dbReference>
<reference evidence="4" key="1">
    <citation type="journal article" date="2019" name="Environ. Microbiol.">
        <title>Fungal ecological strategies reflected in gene transcription - a case study of two litter decomposers.</title>
        <authorList>
            <person name="Barbi F."/>
            <person name="Kohler A."/>
            <person name="Barry K."/>
            <person name="Baskaran P."/>
            <person name="Daum C."/>
            <person name="Fauchery L."/>
            <person name="Ihrmark K."/>
            <person name="Kuo A."/>
            <person name="LaButti K."/>
            <person name="Lipzen A."/>
            <person name="Morin E."/>
            <person name="Grigoriev I.V."/>
            <person name="Henrissat B."/>
            <person name="Lindahl B."/>
            <person name="Martin F."/>
        </authorList>
    </citation>
    <scope>NUCLEOTIDE SEQUENCE</scope>
    <source>
        <strain evidence="4">JB14</strain>
    </source>
</reference>
<dbReference type="OrthoDB" id="191139at2759"/>
<evidence type="ECO:0000313" key="4">
    <source>
        <dbReference type="EMBL" id="KAE9396373.1"/>
    </source>
</evidence>
<sequence>MGNLASYLEQAFPPTSKFKVEDIPDLSGWVTLVTGGNTGIGYEIIKVLLLKNAKVYMATRSKERAQVAIAKLKNETGGREAIFIELDLSNLSSVRRAAEEFKLKETALHVLFNNGGVMNCPVELVTADGYDMQFGTNVVGHYVLFKRLVSTLIAGAQTSSDHKARIVNTSSSTMLFTNRIRYDVVKDVPQRKKFWSAQLYMQSKLANIILSNEIARRYGGEGLVSTSLNPGNIRTEITRSSPVSLMFLFGWIFNPKIYLGALTPLYAGVSTMSGDFNGKYFIPWAREGKMRPEARDPVEGEKLWQWLESETKD</sequence>
<dbReference type="InterPro" id="IPR002347">
    <property type="entry name" value="SDR_fam"/>
</dbReference>
<evidence type="ECO:0000256" key="2">
    <source>
        <dbReference type="ARBA" id="ARBA00022857"/>
    </source>
</evidence>
<dbReference type="Pfam" id="PF00106">
    <property type="entry name" value="adh_short"/>
    <property type="match status" value="1"/>
</dbReference>
<dbReference type="Gene3D" id="3.40.50.720">
    <property type="entry name" value="NAD(P)-binding Rossmann-like Domain"/>
    <property type="match status" value="1"/>
</dbReference>
<proteinExistence type="inferred from homology"/>
<dbReference type="AlphaFoldDB" id="A0A6A4HF65"/>
<evidence type="ECO:0000256" key="3">
    <source>
        <dbReference type="ARBA" id="ARBA00023002"/>
    </source>
</evidence>
<gene>
    <name evidence="4" type="ORF">BT96DRAFT_966474</name>
</gene>
<dbReference type="SUPFAM" id="SSF51735">
    <property type="entry name" value="NAD(P)-binding Rossmann-fold domains"/>
    <property type="match status" value="1"/>
</dbReference>
<dbReference type="PANTHER" id="PTHR24320">
    <property type="entry name" value="RETINOL DEHYDROGENASE"/>
    <property type="match status" value="1"/>
</dbReference>
<dbReference type="PRINTS" id="PR00081">
    <property type="entry name" value="GDHRDH"/>
</dbReference>
<keyword evidence="2" id="KW-0521">NADP</keyword>
<dbReference type="Proteomes" id="UP000799118">
    <property type="component" value="Unassembled WGS sequence"/>
</dbReference>
<name>A0A6A4HF65_9AGAR</name>
<evidence type="ECO:0000256" key="1">
    <source>
        <dbReference type="ARBA" id="ARBA00006484"/>
    </source>
</evidence>